<reference evidence="1 2" key="1">
    <citation type="submission" date="2021-04" db="EMBL/GenBank/DDBJ databases">
        <title>novel species isolated from subtropical streams in China.</title>
        <authorList>
            <person name="Lu H."/>
        </authorList>
    </citation>
    <scope>NUCLEOTIDE SEQUENCE [LARGE SCALE GENOMIC DNA]</scope>
    <source>
        <strain evidence="1 2">FT147W</strain>
    </source>
</reference>
<name>A0ABS5H0S5_9BURK</name>
<organism evidence="1 2">
    <name type="scientific">Undibacterium rivi</name>
    <dbReference type="NCBI Taxonomy" id="2828729"/>
    <lineage>
        <taxon>Bacteria</taxon>
        <taxon>Pseudomonadati</taxon>
        <taxon>Pseudomonadota</taxon>
        <taxon>Betaproteobacteria</taxon>
        <taxon>Burkholderiales</taxon>
        <taxon>Oxalobacteraceae</taxon>
        <taxon>Undibacterium</taxon>
    </lineage>
</organism>
<evidence type="ECO:0008006" key="3">
    <source>
        <dbReference type="Google" id="ProtNLM"/>
    </source>
</evidence>
<comment type="caution">
    <text evidence="1">The sequence shown here is derived from an EMBL/GenBank/DDBJ whole genome shotgun (WGS) entry which is preliminary data.</text>
</comment>
<sequence>MTAKTVFSGIVDSFVSILNSPTPLASIVARDSGYHVPEQVGSAINVFWEGSRPQEAGIAGAPIDWQTRIVVDCYARTTVKTGGEAADELLSSVYARLASDPTLNGSVFNIGLPMIELDTESGAQKNGWIRLMYVVEHRTNEGVLHA</sequence>
<keyword evidence="2" id="KW-1185">Reference proteome</keyword>
<proteinExistence type="predicted"/>
<accession>A0ABS5H0S5</accession>
<evidence type="ECO:0000313" key="1">
    <source>
        <dbReference type="EMBL" id="MBR7792311.1"/>
    </source>
</evidence>
<evidence type="ECO:0000313" key="2">
    <source>
        <dbReference type="Proteomes" id="UP000682982"/>
    </source>
</evidence>
<protein>
    <recommendedName>
        <fullName evidence="3">DUF3168 domain-containing protein</fullName>
    </recommendedName>
</protein>
<dbReference type="RefSeq" id="WP_212678371.1">
    <property type="nucleotide sequence ID" value="NZ_JAGSPK010000002.1"/>
</dbReference>
<dbReference type="Proteomes" id="UP000682982">
    <property type="component" value="Unassembled WGS sequence"/>
</dbReference>
<gene>
    <name evidence="1" type="ORF">KDM87_06835</name>
</gene>
<dbReference type="EMBL" id="JAGSPK010000002">
    <property type="protein sequence ID" value="MBR7792311.1"/>
    <property type="molecule type" value="Genomic_DNA"/>
</dbReference>